<dbReference type="RefSeq" id="WP_172584764.1">
    <property type="nucleotide sequence ID" value="NZ_BLAM01000126.1"/>
</dbReference>
<evidence type="ECO:0000256" key="1">
    <source>
        <dbReference type="ARBA" id="ARBA00022741"/>
    </source>
</evidence>
<dbReference type="PANTHER" id="PTHR43788:SF6">
    <property type="entry name" value="DNA HELICASE B"/>
    <property type="match status" value="1"/>
</dbReference>
<dbReference type="GO" id="GO:0009338">
    <property type="term" value="C:exodeoxyribonuclease V complex"/>
    <property type="evidence" value="ECO:0007669"/>
    <property type="project" value="TreeGrafter"/>
</dbReference>
<dbReference type="Pfam" id="PF13604">
    <property type="entry name" value="AAA_30"/>
    <property type="match status" value="1"/>
</dbReference>
<dbReference type="PANTHER" id="PTHR43788">
    <property type="entry name" value="DNA2/NAM7 HELICASE FAMILY MEMBER"/>
    <property type="match status" value="1"/>
</dbReference>
<dbReference type="GO" id="GO:0017116">
    <property type="term" value="F:single-stranded DNA helicase activity"/>
    <property type="evidence" value="ECO:0007669"/>
    <property type="project" value="TreeGrafter"/>
</dbReference>
<dbReference type="EMBL" id="BLAM01000126">
    <property type="protein sequence ID" value="GET06266.1"/>
    <property type="molecule type" value="Genomic_DNA"/>
</dbReference>
<dbReference type="Gene3D" id="3.40.50.300">
    <property type="entry name" value="P-loop containing nucleotide triphosphate hydrolases"/>
    <property type="match status" value="3"/>
</dbReference>
<feature type="domain" description="AAA+ ATPase" evidence="3">
    <location>
        <begin position="320"/>
        <end position="488"/>
    </location>
</feature>
<dbReference type="Gene3D" id="2.30.30.940">
    <property type="match status" value="1"/>
</dbReference>
<dbReference type="InterPro" id="IPR029493">
    <property type="entry name" value="RecD2-like_HHH"/>
</dbReference>
<dbReference type="InterPro" id="IPR027785">
    <property type="entry name" value="UvrD-like_helicase_C"/>
</dbReference>
<evidence type="ECO:0000259" key="3">
    <source>
        <dbReference type="SMART" id="SM00382"/>
    </source>
</evidence>
<dbReference type="CDD" id="cd17933">
    <property type="entry name" value="DEXSc_RecD-like"/>
    <property type="match status" value="1"/>
</dbReference>
<comment type="caution">
    <text evidence="4">The sequence shown here is derived from an EMBL/GenBank/DDBJ whole genome shotgun (WGS) entry which is preliminary data.</text>
</comment>
<gene>
    <name evidence="4" type="primary">recD_2</name>
    <name evidence="4" type="ORF">SY212_12960</name>
</gene>
<dbReference type="InterPro" id="IPR003593">
    <property type="entry name" value="AAA+_ATPase"/>
</dbReference>
<evidence type="ECO:0000256" key="2">
    <source>
        <dbReference type="ARBA" id="ARBA00022840"/>
    </source>
</evidence>
<dbReference type="GO" id="GO:0005524">
    <property type="term" value="F:ATP binding"/>
    <property type="evidence" value="ECO:0007669"/>
    <property type="project" value="UniProtKB-KW"/>
</dbReference>
<organism evidence="4">
    <name type="scientific">Ligilactobacillus agilis</name>
    <dbReference type="NCBI Taxonomy" id="1601"/>
    <lineage>
        <taxon>Bacteria</taxon>
        <taxon>Bacillati</taxon>
        <taxon>Bacillota</taxon>
        <taxon>Bacilli</taxon>
        <taxon>Lactobacillales</taxon>
        <taxon>Lactobacillaceae</taxon>
        <taxon>Ligilactobacillus</taxon>
    </lineage>
</organism>
<proteinExistence type="predicted"/>
<dbReference type="Pfam" id="PF13538">
    <property type="entry name" value="UvrD_C_2"/>
    <property type="match status" value="1"/>
</dbReference>
<dbReference type="InterPro" id="IPR027417">
    <property type="entry name" value="P-loop_NTPase"/>
</dbReference>
<sequence length="757" mass="85558">MDSKTDTNSLEELELYKSNVINFLSSSRFDGIGEKTARKIYDVLDISIIRQWFDGIFEINKFKDKLDFLTEKQFNALQDGVLDIINHPLVSSDTMFRYGFTDVEIKLIQDKYRDNVDYFLSNDLYILVKDFRQFTLSRVDKIAKGLGYDFYDVRRLTMAIYSVANQMMRMTGDTYVPLYLFNYKGTDTGLIAKVVTKLNSSAWEPKDVAEVSQKLKELLSKLAKEGSIRKISNSNAKKVTHIMTGTMYDYEETIASELLYRAFDKTMDAPGKDIDNAYRKVSHIYKTQEEYIRSLITEVEESIGIKYDDNQIDGILNAVMNKVFILVGGPGTGKTTILRGILEVYFRLLSDFSKNVDVSYVDYINKLISAYDKYRSSNNGDRQRPSDEPPITLVAPTGKAAQRMTESTGIKASTVHRALGLFPQSREPGHEFLGKLVVIDEASMADTYLMSMIVSALPEDARLIIVGDSDQLPSVGPGQVLQDLLRCGYLPSKRLTKIYRQGENSRIVTLAKAINEGHLTNDFDVQSETLKFVSVDTDEGVQHRIINIVDELRTKGYTFDDIKILSPMRKHPHGVTALNAYFQKNLNPFINDADNIFPGFNEKFAKTDIVMNTANMASEGIYNGDVGKVAGLVSEKPAEDEEPINKLLVKFDSNGTHKSYVYDYLESSNLTLAYAMTIHKSQGSEYPVVIVPMTSSFRFMYARNLLYTAITRAKQVVYLVGSKQAFADCAAHIGTNRKTLLVERFVEQAKKLKDDNL</sequence>
<dbReference type="SUPFAM" id="SSF52540">
    <property type="entry name" value="P-loop containing nucleoside triphosphate hydrolases"/>
    <property type="match status" value="1"/>
</dbReference>
<dbReference type="InterPro" id="IPR050534">
    <property type="entry name" value="Coronavir_polyprotein_1ab"/>
</dbReference>
<dbReference type="AlphaFoldDB" id="A0A6F9XLY9"/>
<dbReference type="GO" id="GO:0006310">
    <property type="term" value="P:DNA recombination"/>
    <property type="evidence" value="ECO:0007669"/>
    <property type="project" value="TreeGrafter"/>
</dbReference>
<dbReference type="Proteomes" id="UP000494265">
    <property type="component" value="Unassembled WGS sequence"/>
</dbReference>
<name>A0A6F9XLY9_9LACO</name>
<keyword evidence="1" id="KW-0547">Nucleotide-binding</keyword>
<dbReference type="CDD" id="cd18809">
    <property type="entry name" value="SF1_C_RecD"/>
    <property type="match status" value="1"/>
</dbReference>
<evidence type="ECO:0000313" key="4">
    <source>
        <dbReference type="EMBL" id="GET06266.1"/>
    </source>
</evidence>
<accession>A0A6F9XLY9</accession>
<reference evidence="4" key="1">
    <citation type="submission" date="2019-10" db="EMBL/GenBank/DDBJ databases">
        <title>Lactobacillus agilis SY212 Whole Genome Sequencing Project.</title>
        <authorList>
            <person name="Suzuki S."/>
            <person name="Endo A."/>
            <person name="Maeno S."/>
            <person name="Shiwa Y."/>
            <person name="Matsutani M."/>
            <person name="Kajikawa A."/>
        </authorList>
    </citation>
    <scope>NUCLEOTIDE SEQUENCE</scope>
    <source>
        <strain evidence="4">SY212</strain>
    </source>
</reference>
<keyword evidence="2" id="KW-0067">ATP-binding</keyword>
<protein>
    <submittedName>
        <fullName evidence="4">Exodeoxyribonuclease V subunit alpha</fullName>
    </submittedName>
</protein>
<dbReference type="SMART" id="SM00382">
    <property type="entry name" value="AAA"/>
    <property type="match status" value="1"/>
</dbReference>
<dbReference type="Pfam" id="PF14490">
    <property type="entry name" value="HHH_RecD2"/>
    <property type="match status" value="1"/>
</dbReference>